<evidence type="ECO:0000256" key="2">
    <source>
        <dbReference type="SAM" id="SignalP"/>
    </source>
</evidence>
<organism evidence="3 4">
    <name type="scientific">Arcicella rigui</name>
    <dbReference type="NCBI Taxonomy" id="797020"/>
    <lineage>
        <taxon>Bacteria</taxon>
        <taxon>Pseudomonadati</taxon>
        <taxon>Bacteroidota</taxon>
        <taxon>Cytophagia</taxon>
        <taxon>Cytophagales</taxon>
        <taxon>Flectobacillaceae</taxon>
        <taxon>Arcicella</taxon>
    </lineage>
</organism>
<dbReference type="PANTHER" id="PTHR15337">
    <property type="entry name" value="ANTERIOR GRADIENT PROTEIN-RELATED"/>
    <property type="match status" value="1"/>
</dbReference>
<feature type="signal peptide" evidence="2">
    <location>
        <begin position="1"/>
        <end position="20"/>
    </location>
</feature>
<dbReference type="EMBL" id="JAYFUM010000020">
    <property type="protein sequence ID" value="MEA5140682.1"/>
    <property type="molecule type" value="Genomic_DNA"/>
</dbReference>
<proteinExistence type="predicted"/>
<protein>
    <submittedName>
        <fullName evidence="3">Thioredoxin family protein</fullName>
    </submittedName>
</protein>
<dbReference type="Proteomes" id="UP001302949">
    <property type="component" value="Unassembled WGS sequence"/>
</dbReference>
<dbReference type="InterPro" id="IPR051099">
    <property type="entry name" value="AGR/TXD"/>
</dbReference>
<name>A0ABU5QDN7_9BACT</name>
<dbReference type="Pfam" id="PF13899">
    <property type="entry name" value="Thioredoxin_7"/>
    <property type="match status" value="1"/>
</dbReference>
<keyword evidence="1 2" id="KW-0732">Signal</keyword>
<sequence>MKKLFLLFLLFCLSTKTIYSQSVGITFFKGSWGDLLVEAKRQQKPIFVDVYTTWCRPCKVLDKQIFPQEKVGNFYNKNFINYKVDAELGEGIEIAKKYGIVQYPTLLYLDTNLDVYSPEKVIQTEKELIEEGEIVLKKMIQSSQLKELSELYPSHQFDKEFILEYAKKLSDNNLPTQSILDTYLSKIPESEWILLENLQIIGSCFSSMDSKAYQVLYPNFSMLVLNESEASTRALLNMSKVQRKEKKRAIATHDEVLLDKCLNLRYLMLGGWSDKNKATLDSQFVHFRKQAKIDLYFTAKDWMKYHQECKSYVNEQNIVSTNSLLLNTYAFQYFENITNKAFLEELLKWLNNSPEFKINPIYQNTYACLLFKTGKKKEAIKMEEEILKQRKGNQAEIENYKNVVFKMKNNTLLKK</sequence>
<dbReference type="SUPFAM" id="SSF52833">
    <property type="entry name" value="Thioredoxin-like"/>
    <property type="match status" value="1"/>
</dbReference>
<dbReference type="Gene3D" id="3.40.30.10">
    <property type="entry name" value="Glutaredoxin"/>
    <property type="match status" value="1"/>
</dbReference>
<evidence type="ECO:0000313" key="3">
    <source>
        <dbReference type="EMBL" id="MEA5140682.1"/>
    </source>
</evidence>
<evidence type="ECO:0000256" key="1">
    <source>
        <dbReference type="ARBA" id="ARBA00022729"/>
    </source>
</evidence>
<evidence type="ECO:0000313" key="4">
    <source>
        <dbReference type="Proteomes" id="UP001302949"/>
    </source>
</evidence>
<reference evidence="3 4" key="1">
    <citation type="submission" date="2023-12" db="EMBL/GenBank/DDBJ databases">
        <title>Novel species of the genus Arcicella isolated from rivers.</title>
        <authorList>
            <person name="Lu H."/>
        </authorList>
    </citation>
    <scope>NUCLEOTIDE SEQUENCE [LARGE SCALE GENOMIC DNA]</scope>
    <source>
        <strain evidence="3 4">KCTC 23307</strain>
    </source>
</reference>
<keyword evidence="4" id="KW-1185">Reference proteome</keyword>
<dbReference type="RefSeq" id="WP_323297837.1">
    <property type="nucleotide sequence ID" value="NZ_JAYFUM010000020.1"/>
</dbReference>
<dbReference type="PANTHER" id="PTHR15337:SF11">
    <property type="entry name" value="THIOREDOXIN DOMAIN-CONTAINING PROTEIN"/>
    <property type="match status" value="1"/>
</dbReference>
<feature type="chain" id="PRO_5045372538" evidence="2">
    <location>
        <begin position="21"/>
        <end position="415"/>
    </location>
</feature>
<accession>A0ABU5QDN7</accession>
<gene>
    <name evidence="3" type="ORF">VB248_16150</name>
</gene>
<comment type="caution">
    <text evidence="3">The sequence shown here is derived from an EMBL/GenBank/DDBJ whole genome shotgun (WGS) entry which is preliminary data.</text>
</comment>
<dbReference type="InterPro" id="IPR036249">
    <property type="entry name" value="Thioredoxin-like_sf"/>
</dbReference>